<dbReference type="InterPro" id="IPR036890">
    <property type="entry name" value="HATPase_C_sf"/>
</dbReference>
<protein>
    <submittedName>
        <fullName evidence="2">Uncharacterized protein</fullName>
    </submittedName>
</protein>
<evidence type="ECO:0000313" key="2">
    <source>
        <dbReference type="EMBL" id="QLH06149.1"/>
    </source>
</evidence>
<feature type="transmembrane region" description="Helical" evidence="1">
    <location>
        <begin position="26"/>
        <end position="45"/>
    </location>
</feature>
<dbReference type="KEGG" id="nue:C5F50_02945"/>
<keyword evidence="1" id="KW-0812">Transmembrane</keyword>
<dbReference type="Proteomes" id="UP000509478">
    <property type="component" value="Chromosome"/>
</dbReference>
<dbReference type="EMBL" id="CP026995">
    <property type="protein sequence ID" value="QLH06149.1"/>
    <property type="molecule type" value="Genomic_DNA"/>
</dbReference>
<name>A0A7D5M8X0_9ARCH</name>
<evidence type="ECO:0000256" key="1">
    <source>
        <dbReference type="SAM" id="Phobius"/>
    </source>
</evidence>
<dbReference type="SUPFAM" id="SSF55874">
    <property type="entry name" value="ATPase domain of HSP90 chaperone/DNA topoisomerase II/histidine kinase"/>
    <property type="match status" value="1"/>
</dbReference>
<reference evidence="2 3" key="1">
    <citation type="submission" date="2018-02" db="EMBL/GenBank/DDBJ databases">
        <title>Complete genome of Nitrosopumilus ureaphilus PS0.</title>
        <authorList>
            <person name="Qin W."/>
            <person name="Zheng Y."/>
            <person name="Stahl D.A."/>
        </authorList>
    </citation>
    <scope>NUCLEOTIDE SEQUENCE [LARGE SCALE GENOMIC DNA]</scope>
    <source>
        <strain evidence="2 3">PS0</strain>
    </source>
</reference>
<keyword evidence="1" id="KW-0472">Membrane</keyword>
<dbReference type="Gene3D" id="3.30.565.10">
    <property type="entry name" value="Histidine kinase-like ATPase, C-terminal domain"/>
    <property type="match status" value="1"/>
</dbReference>
<keyword evidence="1" id="KW-1133">Transmembrane helix</keyword>
<evidence type="ECO:0000313" key="3">
    <source>
        <dbReference type="Proteomes" id="UP000509478"/>
    </source>
</evidence>
<keyword evidence="3" id="KW-1185">Reference proteome</keyword>
<sequence length="61" mass="6559">MVPDTKLALTGTENVITMVSKIFDPLFATMIFGTGLGFAVYTGIVEQHGRTISVKNNPTTL</sequence>
<dbReference type="AlphaFoldDB" id="A0A7D5M8X0"/>
<organism evidence="2 3">
    <name type="scientific">Nitrosopumilus ureiphilus</name>
    <dbReference type="NCBI Taxonomy" id="1470067"/>
    <lineage>
        <taxon>Archaea</taxon>
        <taxon>Nitrososphaerota</taxon>
        <taxon>Nitrososphaeria</taxon>
        <taxon>Nitrosopumilales</taxon>
        <taxon>Nitrosopumilaceae</taxon>
        <taxon>Nitrosopumilus</taxon>
    </lineage>
</organism>
<gene>
    <name evidence="2" type="ORF">C5F50_02945</name>
</gene>
<proteinExistence type="predicted"/>
<accession>A0A7D5M8X0</accession>